<evidence type="ECO:0000256" key="9">
    <source>
        <dbReference type="ARBA" id="ARBA00023170"/>
    </source>
</evidence>
<dbReference type="AlphaFoldDB" id="A0AAD7SQE4"/>
<evidence type="ECO:0000256" key="3">
    <source>
        <dbReference type="ARBA" id="ARBA00016239"/>
    </source>
</evidence>
<gene>
    <name evidence="18" type="ORF">AAFF_G00296270</name>
</gene>
<dbReference type="PANTHER" id="PTHR23037:SF22">
    <property type="entry name" value="CYTOKINE RECEPTOR COMMON SUBUNIT BETA"/>
    <property type="match status" value="1"/>
</dbReference>
<name>A0AAD7SQE4_9TELE</name>
<feature type="chain" id="PRO_5042263353" description="Interleukin-2 receptor subunit beta" evidence="16">
    <location>
        <begin position="23"/>
        <end position="438"/>
    </location>
</feature>
<sequence>METLWCPLTLLLLLAQLQPSHTHQKLSCLNDYINNLTCVWDSKGVPPDTACTLHGVHHGRSSECKLKPLDSQNQARRGCHLFFVKRSFSSYSVLPLQVNCENRTVDQINDYKPYLHVKLNPPGMPTIDNYNISWSPSSPFSKMVEYTFQAQFKQNEQQWEQGVELTRCAQPYFELNDGLLVKGERYQVRVRVGVLPESIYKGEWSLWSPVASWRSEVGKERTREVTGQLTQGLVIGCIAGLLVLLGVISILATHRCVHVASCKAVPDPSKYFDALITVHSGNFQKWLSPMFATESFDVIQRPENISPVRVSSMKDTDSLFRKESATAPEQLDSSGQSSSFSNIGYFCSSYPYEIERCPVYFSYQPEKGTAKEGKDGAGVVDGNGPIETCSSYECLQKLINCHRKQKDPDSGFDMALGSNLTSQRLSLPILLRLAGALW</sequence>
<evidence type="ECO:0000256" key="11">
    <source>
        <dbReference type="ARBA" id="ARBA00026094"/>
    </source>
</evidence>
<dbReference type="InterPro" id="IPR036116">
    <property type="entry name" value="FN3_sf"/>
</dbReference>
<dbReference type="GO" id="GO:0009897">
    <property type="term" value="C:external side of plasma membrane"/>
    <property type="evidence" value="ECO:0007669"/>
    <property type="project" value="TreeGrafter"/>
</dbReference>
<evidence type="ECO:0000256" key="15">
    <source>
        <dbReference type="SAM" id="Phobius"/>
    </source>
</evidence>
<dbReference type="Proteomes" id="UP001221898">
    <property type="component" value="Unassembled WGS sequence"/>
</dbReference>
<organism evidence="18 19">
    <name type="scientific">Aldrovandia affinis</name>
    <dbReference type="NCBI Taxonomy" id="143900"/>
    <lineage>
        <taxon>Eukaryota</taxon>
        <taxon>Metazoa</taxon>
        <taxon>Chordata</taxon>
        <taxon>Craniata</taxon>
        <taxon>Vertebrata</taxon>
        <taxon>Euteleostomi</taxon>
        <taxon>Actinopterygii</taxon>
        <taxon>Neopterygii</taxon>
        <taxon>Teleostei</taxon>
        <taxon>Notacanthiformes</taxon>
        <taxon>Halosauridae</taxon>
        <taxon>Aldrovandia</taxon>
    </lineage>
</organism>
<comment type="subunit">
    <text evidence="11">Non-covalent dimer of an alpha and a beta subunit. IL2R exists in 3 different forms: a high affinity dimer, an intermediate affinity monomer (beta subunit), and a low affinity monomer (alpha subunit). The high and intermediate affinity forms also associate with a gamma subunit. Interacts with SHB upon interleukin stimulation.</text>
</comment>
<dbReference type="InterPro" id="IPR040951">
    <property type="entry name" value="IL2RB_N1"/>
</dbReference>
<dbReference type="EMBL" id="JAINUG010000042">
    <property type="protein sequence ID" value="KAJ8406711.1"/>
    <property type="molecule type" value="Genomic_DNA"/>
</dbReference>
<keyword evidence="5 16" id="KW-0732">Signal</keyword>
<keyword evidence="19" id="KW-1185">Reference proteome</keyword>
<evidence type="ECO:0000256" key="5">
    <source>
        <dbReference type="ARBA" id="ARBA00022729"/>
    </source>
</evidence>
<evidence type="ECO:0000256" key="10">
    <source>
        <dbReference type="ARBA" id="ARBA00023180"/>
    </source>
</evidence>
<evidence type="ECO:0000256" key="12">
    <source>
        <dbReference type="ARBA" id="ARBA00031280"/>
    </source>
</evidence>
<dbReference type="InterPro" id="IPR003531">
    <property type="entry name" value="Hempt_rcpt_S_F1_CS"/>
</dbReference>
<accession>A0AAD7SQE4</accession>
<dbReference type="Pfam" id="PF18707">
    <property type="entry name" value="IL2RB_N1"/>
    <property type="match status" value="1"/>
</dbReference>
<dbReference type="SUPFAM" id="SSF49265">
    <property type="entry name" value="Fibronectin type III"/>
    <property type="match status" value="2"/>
</dbReference>
<comment type="subcellular location">
    <subcellularLocation>
        <location evidence="1">Membrane</location>
        <topology evidence="1">Single-pass type I membrane protein</topology>
    </subcellularLocation>
</comment>
<evidence type="ECO:0000256" key="4">
    <source>
        <dbReference type="ARBA" id="ARBA00022692"/>
    </source>
</evidence>
<dbReference type="InterPro" id="IPR003961">
    <property type="entry name" value="FN3_dom"/>
</dbReference>
<evidence type="ECO:0000256" key="7">
    <source>
        <dbReference type="ARBA" id="ARBA00023136"/>
    </source>
</evidence>
<dbReference type="CDD" id="cd00063">
    <property type="entry name" value="FN3"/>
    <property type="match status" value="1"/>
</dbReference>
<evidence type="ECO:0000256" key="1">
    <source>
        <dbReference type="ARBA" id="ARBA00004479"/>
    </source>
</evidence>
<evidence type="ECO:0000256" key="14">
    <source>
        <dbReference type="ARBA" id="ARBA00045664"/>
    </source>
</evidence>
<evidence type="ECO:0000313" key="18">
    <source>
        <dbReference type="EMBL" id="KAJ8406711.1"/>
    </source>
</evidence>
<evidence type="ECO:0000256" key="2">
    <source>
        <dbReference type="ARBA" id="ARBA00008280"/>
    </source>
</evidence>
<evidence type="ECO:0000256" key="8">
    <source>
        <dbReference type="ARBA" id="ARBA00023157"/>
    </source>
</evidence>
<dbReference type="PANTHER" id="PTHR23037">
    <property type="entry name" value="CYTOKINE RECEPTOR"/>
    <property type="match status" value="1"/>
</dbReference>
<keyword evidence="10" id="KW-0325">Glycoprotein</keyword>
<evidence type="ECO:0000259" key="17">
    <source>
        <dbReference type="Pfam" id="PF18707"/>
    </source>
</evidence>
<evidence type="ECO:0000313" key="19">
    <source>
        <dbReference type="Proteomes" id="UP001221898"/>
    </source>
</evidence>
<keyword evidence="4 15" id="KW-0812">Transmembrane</keyword>
<evidence type="ECO:0000256" key="16">
    <source>
        <dbReference type="SAM" id="SignalP"/>
    </source>
</evidence>
<keyword evidence="6 15" id="KW-1133">Transmembrane helix</keyword>
<feature type="domain" description="Interleukin-2 receptor subunit beta N-terminal" evidence="17">
    <location>
        <begin position="25"/>
        <end position="102"/>
    </location>
</feature>
<dbReference type="PROSITE" id="PS01355">
    <property type="entry name" value="HEMATOPO_REC_S_F1"/>
    <property type="match status" value="1"/>
</dbReference>
<protein>
    <recommendedName>
        <fullName evidence="3">Interleukin-2 receptor subunit beta</fullName>
    </recommendedName>
    <alternativeName>
        <fullName evidence="13">High affinity IL-2 receptor subunit beta</fullName>
    </alternativeName>
    <alternativeName>
        <fullName evidence="12">p70-75</fullName>
    </alternativeName>
</protein>
<proteinExistence type="inferred from homology"/>
<feature type="signal peptide" evidence="16">
    <location>
        <begin position="1"/>
        <end position="22"/>
    </location>
</feature>
<keyword evidence="7 15" id="KW-0472">Membrane</keyword>
<evidence type="ECO:0000256" key="13">
    <source>
        <dbReference type="ARBA" id="ARBA00032935"/>
    </source>
</evidence>
<comment type="function">
    <text evidence="14">Receptor for interleukin-2. This beta subunit is involved in receptor mediated endocytosis and transduces the mitogenic signals of IL2. Probably in association with IL15RA, involved in the stimulation of neutrophil phagocytosis by IL15.</text>
</comment>
<comment type="similarity">
    <text evidence="2">Belongs to the type I cytokine receptor family. Type 4 subfamily.</text>
</comment>
<keyword evidence="9" id="KW-0675">Receptor</keyword>
<comment type="caution">
    <text evidence="18">The sequence shown here is derived from an EMBL/GenBank/DDBJ whole genome shotgun (WGS) entry which is preliminary data.</text>
</comment>
<keyword evidence="8" id="KW-1015">Disulfide bond</keyword>
<dbReference type="InterPro" id="IPR013783">
    <property type="entry name" value="Ig-like_fold"/>
</dbReference>
<dbReference type="GO" id="GO:0004896">
    <property type="term" value="F:cytokine receptor activity"/>
    <property type="evidence" value="ECO:0007669"/>
    <property type="project" value="InterPro"/>
</dbReference>
<evidence type="ECO:0000256" key="6">
    <source>
        <dbReference type="ARBA" id="ARBA00022989"/>
    </source>
</evidence>
<dbReference type="GO" id="GO:0016064">
    <property type="term" value="P:immunoglobulin mediated immune response"/>
    <property type="evidence" value="ECO:0007669"/>
    <property type="project" value="TreeGrafter"/>
</dbReference>
<feature type="transmembrane region" description="Helical" evidence="15">
    <location>
        <begin position="233"/>
        <end position="253"/>
    </location>
</feature>
<dbReference type="Gene3D" id="2.60.40.10">
    <property type="entry name" value="Immunoglobulins"/>
    <property type="match status" value="2"/>
</dbReference>
<reference evidence="18" key="1">
    <citation type="journal article" date="2023" name="Science">
        <title>Genome structures resolve the early diversification of teleost fishes.</title>
        <authorList>
            <person name="Parey E."/>
            <person name="Louis A."/>
            <person name="Montfort J."/>
            <person name="Bouchez O."/>
            <person name="Roques C."/>
            <person name="Iampietro C."/>
            <person name="Lluch J."/>
            <person name="Castinel A."/>
            <person name="Donnadieu C."/>
            <person name="Desvignes T."/>
            <person name="Floi Bucao C."/>
            <person name="Jouanno E."/>
            <person name="Wen M."/>
            <person name="Mejri S."/>
            <person name="Dirks R."/>
            <person name="Jansen H."/>
            <person name="Henkel C."/>
            <person name="Chen W.J."/>
            <person name="Zahm M."/>
            <person name="Cabau C."/>
            <person name="Klopp C."/>
            <person name="Thompson A.W."/>
            <person name="Robinson-Rechavi M."/>
            <person name="Braasch I."/>
            <person name="Lecointre G."/>
            <person name="Bobe J."/>
            <person name="Postlethwait J.H."/>
            <person name="Berthelot C."/>
            <person name="Roest Crollius H."/>
            <person name="Guiguen Y."/>
        </authorList>
    </citation>
    <scope>NUCLEOTIDE SEQUENCE</scope>
    <source>
        <strain evidence="18">NC1722</strain>
    </source>
</reference>